<dbReference type="PANTHER" id="PTHR10125:SF31">
    <property type="entry name" value="P2X RECEPTOR E"/>
    <property type="match status" value="1"/>
</dbReference>
<dbReference type="InterPro" id="IPR059116">
    <property type="entry name" value="P2X_receptor"/>
</dbReference>
<evidence type="ECO:0000256" key="8">
    <source>
        <dbReference type="ARBA" id="ARBA00023286"/>
    </source>
</evidence>
<gene>
    <name evidence="10" type="primary">Contig4039.g4323</name>
    <name evidence="10" type="ORF">STYLEM_5071</name>
</gene>
<evidence type="ECO:0000256" key="7">
    <source>
        <dbReference type="ARBA" id="ARBA00023136"/>
    </source>
</evidence>
<dbReference type="Gene3D" id="1.10.287.940">
    <property type="entry name" value="atp-gated p2x4 ion channel"/>
    <property type="match status" value="1"/>
</dbReference>
<evidence type="ECO:0000256" key="6">
    <source>
        <dbReference type="ARBA" id="ARBA00023065"/>
    </source>
</evidence>
<dbReference type="Pfam" id="PF00864">
    <property type="entry name" value="P2X_receptor"/>
    <property type="match status" value="1"/>
</dbReference>
<dbReference type="AlphaFoldDB" id="A0A078A1T0"/>
<dbReference type="Proteomes" id="UP000039865">
    <property type="component" value="Unassembled WGS sequence"/>
</dbReference>
<comment type="subcellular location">
    <subcellularLocation>
        <location evidence="1">Endomembrane system</location>
    </subcellularLocation>
</comment>
<dbReference type="GO" id="GO:0070588">
    <property type="term" value="P:calcium ion transmembrane transport"/>
    <property type="evidence" value="ECO:0007669"/>
    <property type="project" value="TreeGrafter"/>
</dbReference>
<dbReference type="InterPro" id="IPR027309">
    <property type="entry name" value="P2X_extracellular_dom_sf"/>
</dbReference>
<accession>A0A078A1T0</accession>
<dbReference type="PANTHER" id="PTHR10125">
    <property type="entry name" value="P2X PURINOCEPTOR"/>
    <property type="match status" value="1"/>
</dbReference>
<evidence type="ECO:0000256" key="1">
    <source>
        <dbReference type="ARBA" id="ARBA00004308"/>
    </source>
</evidence>
<evidence type="ECO:0000313" key="11">
    <source>
        <dbReference type="Proteomes" id="UP000039865"/>
    </source>
</evidence>
<dbReference type="GO" id="GO:0016020">
    <property type="term" value="C:membrane"/>
    <property type="evidence" value="ECO:0007669"/>
    <property type="project" value="TreeGrafter"/>
</dbReference>
<evidence type="ECO:0000256" key="9">
    <source>
        <dbReference type="ARBA" id="ARBA00023303"/>
    </source>
</evidence>
<organism evidence="10 11">
    <name type="scientific">Stylonychia lemnae</name>
    <name type="common">Ciliate</name>
    <dbReference type="NCBI Taxonomy" id="5949"/>
    <lineage>
        <taxon>Eukaryota</taxon>
        <taxon>Sar</taxon>
        <taxon>Alveolata</taxon>
        <taxon>Ciliophora</taxon>
        <taxon>Intramacronucleata</taxon>
        <taxon>Spirotrichea</taxon>
        <taxon>Stichotrichia</taxon>
        <taxon>Sporadotrichida</taxon>
        <taxon>Oxytrichidae</taxon>
        <taxon>Stylonychinae</taxon>
        <taxon>Stylonychia</taxon>
    </lineage>
</organism>
<dbReference type="GO" id="GO:0007165">
    <property type="term" value="P:signal transduction"/>
    <property type="evidence" value="ECO:0007669"/>
    <property type="project" value="UniProtKB-ARBA"/>
</dbReference>
<evidence type="ECO:0000313" key="10">
    <source>
        <dbReference type="EMBL" id="CDW76075.1"/>
    </source>
</evidence>
<keyword evidence="9" id="KW-0407">Ion channel</keyword>
<comment type="similarity">
    <text evidence="2">Belongs to the P2X receptor family.</text>
</comment>
<keyword evidence="7" id="KW-0472">Membrane</keyword>
<dbReference type="EMBL" id="CCKQ01004926">
    <property type="protein sequence ID" value="CDW76075.1"/>
    <property type="molecule type" value="Genomic_DNA"/>
</dbReference>
<reference evidence="10 11" key="1">
    <citation type="submission" date="2014-06" db="EMBL/GenBank/DDBJ databases">
        <authorList>
            <person name="Swart Estienne"/>
        </authorList>
    </citation>
    <scope>NUCLEOTIDE SEQUENCE [LARGE SCALE GENOMIC DNA]</scope>
    <source>
        <strain evidence="10 11">130c</strain>
    </source>
</reference>
<evidence type="ECO:0000256" key="5">
    <source>
        <dbReference type="ARBA" id="ARBA00022989"/>
    </source>
</evidence>
<sequence>MYYSCEKTLGGSSIKPIGLLVGQDNSTNETRAFDQGDYAQTIEETSAIFIATKIAITSGQTQMYCKIRNCTKDADCKFDSHSHPMNEQVCMSNGFCKDYQWCPYNGDPVHTQIYVMQNLLDLHFEYLNVIQFGSDAETEDIIYHTNPVQVQEDGMRHPVFYPKQKSNAISMGTLIESNNIEVNQLVEKGAIIKMVFDYYCDLRYYQCEPLIEFQKLSEDNDNPITIESSILFTDSDDGTQYREFYQMTGLRLIVQVQGEGNFISIASIILQISSGLALLNIVATVCDLIMLYCPLLKKEHREKYNDYKIEDSEDFSNLQEKIDLIEKEQEKRLKKIKKERKKANSGR</sequence>
<evidence type="ECO:0000256" key="4">
    <source>
        <dbReference type="ARBA" id="ARBA00022692"/>
    </source>
</evidence>
<dbReference type="Gene3D" id="2.60.490.10">
    <property type="entry name" value="atp-gated p2x4 ion channel domain"/>
    <property type="match status" value="1"/>
</dbReference>
<evidence type="ECO:0000256" key="3">
    <source>
        <dbReference type="ARBA" id="ARBA00022448"/>
    </source>
</evidence>
<keyword evidence="11" id="KW-1185">Reference proteome</keyword>
<dbReference type="GO" id="GO:0012505">
    <property type="term" value="C:endomembrane system"/>
    <property type="evidence" value="ECO:0007669"/>
    <property type="project" value="UniProtKB-SubCell"/>
</dbReference>
<keyword evidence="8" id="KW-1071">Ligand-gated ion channel</keyword>
<evidence type="ECO:0000256" key="2">
    <source>
        <dbReference type="ARBA" id="ARBA00009848"/>
    </source>
</evidence>
<dbReference type="InParanoid" id="A0A078A1T0"/>
<dbReference type="GO" id="GO:0015267">
    <property type="term" value="F:channel activity"/>
    <property type="evidence" value="ECO:0007669"/>
    <property type="project" value="UniProtKB-ARBA"/>
</dbReference>
<keyword evidence="4" id="KW-0812">Transmembrane</keyword>
<protein>
    <submittedName>
        <fullName evidence="10">p2x purinoceptor 4</fullName>
    </submittedName>
</protein>
<keyword evidence="3" id="KW-0813">Transport</keyword>
<proteinExistence type="inferred from homology"/>
<name>A0A078A1T0_STYLE</name>
<keyword evidence="6" id="KW-0406">Ion transport</keyword>
<keyword evidence="5" id="KW-1133">Transmembrane helix</keyword>
<dbReference type="OMA" id="CPTINEA"/>
<dbReference type="OrthoDB" id="494673at2759"/>